<dbReference type="WBParaSite" id="GPLIN_001534000">
    <property type="protein sequence ID" value="GPLIN_001534000"/>
    <property type="gene ID" value="GPLIN_001534000"/>
</dbReference>
<dbReference type="GO" id="GO:0080025">
    <property type="term" value="F:phosphatidylinositol-3,5-bisphosphate binding"/>
    <property type="evidence" value="ECO:0007669"/>
    <property type="project" value="TreeGrafter"/>
</dbReference>
<name>A0A183CR32_GLOPA</name>
<proteinExistence type="predicted"/>
<feature type="compositionally biased region" description="Polar residues" evidence="1">
    <location>
        <begin position="89"/>
        <end position="99"/>
    </location>
</feature>
<sequence length="116" mass="13037">EKGSEKLLALCKASKAVNLCTAGLVKTVKSGQQLLAEEHVPDFSNLSLHETKEAKMKSQVRVLELESELTNERLRFAELRKQHFRLASLVSNEKQNNENGQRENSDQKFGIGENDV</sequence>
<dbReference type="GO" id="GO:0043325">
    <property type="term" value="F:phosphatidylinositol-3,4-bisphosphate binding"/>
    <property type="evidence" value="ECO:0007669"/>
    <property type="project" value="TreeGrafter"/>
</dbReference>
<dbReference type="GO" id="GO:0007015">
    <property type="term" value="P:actin filament organization"/>
    <property type="evidence" value="ECO:0007669"/>
    <property type="project" value="TreeGrafter"/>
</dbReference>
<dbReference type="GO" id="GO:0006897">
    <property type="term" value="P:endocytosis"/>
    <property type="evidence" value="ECO:0007669"/>
    <property type="project" value="InterPro"/>
</dbReference>
<evidence type="ECO:0000313" key="3">
    <source>
        <dbReference type="Proteomes" id="UP000050741"/>
    </source>
</evidence>
<evidence type="ECO:0000256" key="1">
    <source>
        <dbReference type="SAM" id="MobiDB-lite"/>
    </source>
</evidence>
<dbReference type="PANTHER" id="PTHR10407:SF15">
    <property type="entry name" value="HUNTINGTIN INTERACTING PROTEIN 1"/>
    <property type="match status" value="1"/>
</dbReference>
<dbReference type="Pfam" id="PF01608">
    <property type="entry name" value="I_LWEQ"/>
    <property type="match status" value="1"/>
</dbReference>
<feature type="domain" description="I/LWEQ" evidence="2">
    <location>
        <begin position="1"/>
        <end position="87"/>
    </location>
</feature>
<evidence type="ECO:0000259" key="2">
    <source>
        <dbReference type="PROSITE" id="PS50945"/>
    </source>
</evidence>
<dbReference type="AlphaFoldDB" id="A0A183CR32"/>
<reference evidence="3" key="1">
    <citation type="submission" date="2014-05" db="EMBL/GenBank/DDBJ databases">
        <title>The genome and life-stage specific transcriptomes of Globodera pallida elucidate key aspects of plant parasitism by a cyst nematode.</title>
        <authorList>
            <person name="Cotton J.A."/>
            <person name="Lilley C.J."/>
            <person name="Jones L.M."/>
            <person name="Kikuchi T."/>
            <person name="Reid A.J."/>
            <person name="Thorpe P."/>
            <person name="Tsai I.J."/>
            <person name="Beasley H."/>
            <person name="Blok V."/>
            <person name="Cock P.J.A."/>
            <person name="Van den Akker S.E."/>
            <person name="Holroyd N."/>
            <person name="Hunt M."/>
            <person name="Mantelin S."/>
            <person name="Naghra H."/>
            <person name="Pain A."/>
            <person name="Palomares-Rius J.E."/>
            <person name="Zarowiecki M."/>
            <person name="Berriman M."/>
            <person name="Jones J.T."/>
            <person name="Urwin P.E."/>
        </authorList>
    </citation>
    <scope>NUCLEOTIDE SEQUENCE [LARGE SCALE GENOMIC DNA]</scope>
    <source>
        <strain evidence="3">Lindley</strain>
    </source>
</reference>
<dbReference type="GO" id="GO:0035615">
    <property type="term" value="F:clathrin adaptor activity"/>
    <property type="evidence" value="ECO:0007669"/>
    <property type="project" value="TreeGrafter"/>
</dbReference>
<reference evidence="4" key="2">
    <citation type="submission" date="2016-06" db="UniProtKB">
        <authorList>
            <consortium name="WormBaseParasite"/>
        </authorList>
    </citation>
    <scope>IDENTIFICATION</scope>
</reference>
<dbReference type="PANTHER" id="PTHR10407">
    <property type="entry name" value="HUNTINGTIN INTERACTING PROTEIN 1"/>
    <property type="match status" value="1"/>
</dbReference>
<dbReference type="Gene3D" id="1.20.1410.10">
    <property type="entry name" value="I/LWEQ domain"/>
    <property type="match status" value="1"/>
</dbReference>
<organism evidence="3 4">
    <name type="scientific">Globodera pallida</name>
    <name type="common">Potato cyst nematode worm</name>
    <name type="synonym">Heterodera pallida</name>
    <dbReference type="NCBI Taxonomy" id="36090"/>
    <lineage>
        <taxon>Eukaryota</taxon>
        <taxon>Metazoa</taxon>
        <taxon>Ecdysozoa</taxon>
        <taxon>Nematoda</taxon>
        <taxon>Chromadorea</taxon>
        <taxon>Rhabditida</taxon>
        <taxon>Tylenchina</taxon>
        <taxon>Tylenchomorpha</taxon>
        <taxon>Tylenchoidea</taxon>
        <taxon>Heteroderidae</taxon>
        <taxon>Heteroderinae</taxon>
        <taxon>Globodera</taxon>
    </lineage>
</organism>
<dbReference type="PROSITE" id="PS50945">
    <property type="entry name" value="I_LWEQ"/>
    <property type="match status" value="1"/>
</dbReference>
<feature type="region of interest" description="Disordered" evidence="1">
    <location>
        <begin position="89"/>
        <end position="116"/>
    </location>
</feature>
<dbReference type="Proteomes" id="UP000050741">
    <property type="component" value="Unassembled WGS sequence"/>
</dbReference>
<dbReference type="InterPro" id="IPR030224">
    <property type="entry name" value="Sla2_fam"/>
</dbReference>
<dbReference type="GO" id="GO:0032051">
    <property type="term" value="F:clathrin light chain binding"/>
    <property type="evidence" value="ECO:0007669"/>
    <property type="project" value="TreeGrafter"/>
</dbReference>
<protein>
    <submittedName>
        <fullName evidence="4">I/LWEQ domain-containing protein</fullName>
    </submittedName>
</protein>
<accession>A0A183CR32</accession>
<dbReference type="GO" id="GO:0030136">
    <property type="term" value="C:clathrin-coated vesicle"/>
    <property type="evidence" value="ECO:0007669"/>
    <property type="project" value="TreeGrafter"/>
</dbReference>
<dbReference type="GO" id="GO:0051015">
    <property type="term" value="F:actin filament binding"/>
    <property type="evidence" value="ECO:0007669"/>
    <property type="project" value="TreeGrafter"/>
</dbReference>
<dbReference type="GO" id="GO:0030864">
    <property type="term" value="C:cortical actin cytoskeleton"/>
    <property type="evidence" value="ECO:0007669"/>
    <property type="project" value="TreeGrafter"/>
</dbReference>
<evidence type="ECO:0000313" key="4">
    <source>
        <dbReference type="WBParaSite" id="GPLIN_001534000"/>
    </source>
</evidence>
<dbReference type="InterPro" id="IPR002558">
    <property type="entry name" value="ILWEQ_dom"/>
</dbReference>
<dbReference type="GO" id="GO:0048268">
    <property type="term" value="P:clathrin coat assembly"/>
    <property type="evidence" value="ECO:0007669"/>
    <property type="project" value="TreeGrafter"/>
</dbReference>
<keyword evidence="3" id="KW-1185">Reference proteome</keyword>